<keyword evidence="5 9" id="KW-0067">ATP-binding</keyword>
<evidence type="ECO:0000256" key="7">
    <source>
        <dbReference type="ARBA" id="ARBA00023136"/>
    </source>
</evidence>
<dbReference type="SMART" id="SM00382">
    <property type="entry name" value="AAA"/>
    <property type="match status" value="1"/>
</dbReference>
<reference evidence="9 10" key="2">
    <citation type="submission" date="2020-08" db="EMBL/GenBank/DDBJ databases">
        <title>Stappia taiwanensis sp. nov., isolated from a coastal thermal spring.</title>
        <authorList>
            <person name="Kampfer P."/>
        </authorList>
    </citation>
    <scope>NUCLEOTIDE SEQUENCE [LARGE SCALE GENOMIC DNA]</scope>
    <source>
        <strain evidence="9 10">DSM 23284</strain>
    </source>
</reference>
<protein>
    <submittedName>
        <fullName evidence="9">Phosphonate ABC transporter ATP-binding protein</fullName>
    </submittedName>
</protein>
<evidence type="ECO:0000256" key="4">
    <source>
        <dbReference type="ARBA" id="ARBA00022741"/>
    </source>
</evidence>
<evidence type="ECO:0000256" key="1">
    <source>
        <dbReference type="ARBA" id="ARBA00005417"/>
    </source>
</evidence>
<dbReference type="AlphaFoldDB" id="A0A838XRD6"/>
<dbReference type="PROSITE" id="PS50893">
    <property type="entry name" value="ABC_TRANSPORTER_2"/>
    <property type="match status" value="1"/>
</dbReference>
<dbReference type="GO" id="GO:0016887">
    <property type="term" value="F:ATP hydrolysis activity"/>
    <property type="evidence" value="ECO:0007669"/>
    <property type="project" value="InterPro"/>
</dbReference>
<dbReference type="GO" id="GO:0015416">
    <property type="term" value="F:ABC-type phosphonate transporter activity"/>
    <property type="evidence" value="ECO:0007669"/>
    <property type="project" value="InterPro"/>
</dbReference>
<dbReference type="Pfam" id="PF00005">
    <property type="entry name" value="ABC_tran"/>
    <property type="match status" value="1"/>
</dbReference>
<evidence type="ECO:0000256" key="5">
    <source>
        <dbReference type="ARBA" id="ARBA00022840"/>
    </source>
</evidence>
<comment type="similarity">
    <text evidence="1">Belongs to the ABC transporter superfamily.</text>
</comment>
<feature type="domain" description="ABC transporter" evidence="8">
    <location>
        <begin position="4"/>
        <end position="253"/>
    </location>
</feature>
<keyword evidence="2" id="KW-0813">Transport</keyword>
<sequence length="287" mass="30674">MPAIEARSVSKAFERNKPVLNDVSLSIEDGEMVALIGASGSGKSTLLRLISGLETIDRGSVSTISVFDRTVQASGGRTTEARRIRRDVGVIFQQFNLVNRLSVLRNVLAGRLGKTPFWRGTLGLFTRADRIRALQALERVGIIDFAHRRASRLSGGQQQRAAIARALTQEARLILADEPIASLDPASADKVMGTLARINREDGVTVVVSLHQIDHAFRHCQRIIALKRGTLVYDGPVSGISRADLAALYDSDTLSTADMPTGPRLVGHGGAAPEAAPKVAALAVANA</sequence>
<dbReference type="InterPro" id="IPR003593">
    <property type="entry name" value="AAA+_ATPase"/>
</dbReference>
<dbReference type="GO" id="GO:0016020">
    <property type="term" value="C:membrane"/>
    <property type="evidence" value="ECO:0007669"/>
    <property type="project" value="InterPro"/>
</dbReference>
<dbReference type="InterPro" id="IPR003439">
    <property type="entry name" value="ABC_transporter-like_ATP-bd"/>
</dbReference>
<reference evidence="9 10" key="1">
    <citation type="submission" date="2020-07" db="EMBL/GenBank/DDBJ databases">
        <authorList>
            <person name="Li M."/>
        </authorList>
    </citation>
    <scope>NUCLEOTIDE SEQUENCE [LARGE SCALE GENOMIC DNA]</scope>
    <source>
        <strain evidence="9 10">DSM 23284</strain>
    </source>
</reference>
<organism evidence="9 10">
    <name type="scientific">Stappia taiwanensis</name>
    <dbReference type="NCBI Taxonomy" id="992267"/>
    <lineage>
        <taxon>Bacteria</taxon>
        <taxon>Pseudomonadati</taxon>
        <taxon>Pseudomonadota</taxon>
        <taxon>Alphaproteobacteria</taxon>
        <taxon>Hyphomicrobiales</taxon>
        <taxon>Stappiaceae</taxon>
        <taxon>Stappia</taxon>
    </lineage>
</organism>
<dbReference type="GO" id="GO:0005524">
    <property type="term" value="F:ATP binding"/>
    <property type="evidence" value="ECO:0007669"/>
    <property type="project" value="UniProtKB-KW"/>
</dbReference>
<evidence type="ECO:0000256" key="3">
    <source>
        <dbReference type="ARBA" id="ARBA00022475"/>
    </source>
</evidence>
<dbReference type="InterPro" id="IPR027417">
    <property type="entry name" value="P-loop_NTPase"/>
</dbReference>
<dbReference type="RefSeq" id="WP_181759826.1">
    <property type="nucleotide sequence ID" value="NZ_BMCR01000005.1"/>
</dbReference>
<dbReference type="InterPro" id="IPR012693">
    <property type="entry name" value="ABC_transpr_PhnC"/>
</dbReference>
<comment type="caution">
    <text evidence="9">The sequence shown here is derived from an EMBL/GenBank/DDBJ whole genome shotgun (WGS) entry which is preliminary data.</text>
</comment>
<dbReference type="SUPFAM" id="SSF52540">
    <property type="entry name" value="P-loop containing nucleoside triphosphate hydrolases"/>
    <property type="match status" value="1"/>
</dbReference>
<proteinExistence type="inferred from homology"/>
<keyword evidence="4" id="KW-0547">Nucleotide-binding</keyword>
<dbReference type="PROSITE" id="PS00211">
    <property type="entry name" value="ABC_TRANSPORTER_1"/>
    <property type="match status" value="1"/>
</dbReference>
<name>A0A838XRD6_9HYPH</name>
<keyword evidence="6" id="KW-1278">Translocase</keyword>
<evidence type="ECO:0000313" key="10">
    <source>
        <dbReference type="Proteomes" id="UP000559404"/>
    </source>
</evidence>
<dbReference type="Proteomes" id="UP000559404">
    <property type="component" value="Unassembled WGS sequence"/>
</dbReference>
<gene>
    <name evidence="9" type="primary">phnC</name>
    <name evidence="9" type="ORF">H1W37_08165</name>
</gene>
<evidence type="ECO:0000256" key="2">
    <source>
        <dbReference type="ARBA" id="ARBA00022448"/>
    </source>
</evidence>
<dbReference type="PANTHER" id="PTHR43166">
    <property type="entry name" value="AMINO ACID IMPORT ATP-BINDING PROTEIN"/>
    <property type="match status" value="1"/>
</dbReference>
<keyword evidence="7" id="KW-0472">Membrane</keyword>
<dbReference type="InterPro" id="IPR017871">
    <property type="entry name" value="ABC_transporter-like_CS"/>
</dbReference>
<dbReference type="Gene3D" id="3.40.50.300">
    <property type="entry name" value="P-loop containing nucleotide triphosphate hydrolases"/>
    <property type="match status" value="1"/>
</dbReference>
<evidence type="ECO:0000313" key="9">
    <source>
        <dbReference type="EMBL" id="MBA4611621.1"/>
    </source>
</evidence>
<evidence type="ECO:0000256" key="6">
    <source>
        <dbReference type="ARBA" id="ARBA00022967"/>
    </source>
</evidence>
<dbReference type="NCBIfam" id="TIGR02315">
    <property type="entry name" value="ABC_phnC"/>
    <property type="match status" value="1"/>
</dbReference>
<keyword evidence="10" id="KW-1185">Reference proteome</keyword>
<dbReference type="CDD" id="cd03256">
    <property type="entry name" value="ABC_PhnC_transporter"/>
    <property type="match status" value="1"/>
</dbReference>
<dbReference type="InterPro" id="IPR050086">
    <property type="entry name" value="MetN_ABC_transporter-like"/>
</dbReference>
<dbReference type="PANTHER" id="PTHR43166:SF6">
    <property type="entry name" value="PHOSPHONATES IMPORT ATP-BINDING PROTEIN PHNC"/>
    <property type="match status" value="1"/>
</dbReference>
<evidence type="ECO:0000259" key="8">
    <source>
        <dbReference type="PROSITE" id="PS50893"/>
    </source>
</evidence>
<accession>A0A838XRD6</accession>
<dbReference type="EMBL" id="JACEON010000006">
    <property type="protein sequence ID" value="MBA4611621.1"/>
    <property type="molecule type" value="Genomic_DNA"/>
</dbReference>
<keyword evidence="3" id="KW-1003">Cell membrane</keyword>